<dbReference type="InterPro" id="IPR004360">
    <property type="entry name" value="Glyas_Fos-R_dOase_dom"/>
</dbReference>
<feature type="domain" description="VOC" evidence="1">
    <location>
        <begin position="7"/>
        <end position="128"/>
    </location>
</feature>
<dbReference type="PANTHER" id="PTHR33993">
    <property type="entry name" value="GLYOXALASE-RELATED"/>
    <property type="match status" value="1"/>
</dbReference>
<organism evidence="2 3">
    <name type="scientific">Chitinophaga rupis</name>
    <dbReference type="NCBI Taxonomy" id="573321"/>
    <lineage>
        <taxon>Bacteria</taxon>
        <taxon>Pseudomonadati</taxon>
        <taxon>Bacteroidota</taxon>
        <taxon>Chitinophagia</taxon>
        <taxon>Chitinophagales</taxon>
        <taxon>Chitinophagaceae</taxon>
        <taxon>Chitinophaga</taxon>
    </lineage>
</organism>
<keyword evidence="3" id="KW-1185">Reference proteome</keyword>
<dbReference type="InterPro" id="IPR037523">
    <property type="entry name" value="VOC_core"/>
</dbReference>
<dbReference type="InterPro" id="IPR029068">
    <property type="entry name" value="Glyas_Bleomycin-R_OHBP_Dase"/>
</dbReference>
<evidence type="ECO:0000313" key="3">
    <source>
        <dbReference type="Proteomes" id="UP000198984"/>
    </source>
</evidence>
<dbReference type="EMBL" id="FOBB01000001">
    <property type="protein sequence ID" value="SEK37874.1"/>
    <property type="molecule type" value="Genomic_DNA"/>
</dbReference>
<dbReference type="STRING" id="573321.SAMN04488505_10183"/>
<evidence type="ECO:0000313" key="2">
    <source>
        <dbReference type="EMBL" id="SEK37874.1"/>
    </source>
</evidence>
<sequence length="129" mass="14178">MKLPVNTLNWFEIPVNDFERAREFYSQLFEYEMQVSVMGPNQRGFLPFAPQGGGIGGAIVQGPDYIPSQRGSLVYLNAGDDLNQVLGRVAAAGGHVEQEKAPVSDEMELGYYAIIRDTEGNRVALHSMG</sequence>
<evidence type="ECO:0000259" key="1">
    <source>
        <dbReference type="PROSITE" id="PS51819"/>
    </source>
</evidence>
<dbReference type="SUPFAM" id="SSF54593">
    <property type="entry name" value="Glyoxalase/Bleomycin resistance protein/Dihydroxybiphenyl dioxygenase"/>
    <property type="match status" value="1"/>
</dbReference>
<dbReference type="PROSITE" id="PS51819">
    <property type="entry name" value="VOC"/>
    <property type="match status" value="1"/>
</dbReference>
<dbReference type="Gene3D" id="3.10.180.10">
    <property type="entry name" value="2,3-Dihydroxybiphenyl 1,2-Dioxygenase, domain 1"/>
    <property type="match status" value="1"/>
</dbReference>
<dbReference type="CDD" id="cd07247">
    <property type="entry name" value="SgaA_N_like"/>
    <property type="match status" value="1"/>
</dbReference>
<name>A0A1H7GII6_9BACT</name>
<dbReference type="InterPro" id="IPR052164">
    <property type="entry name" value="Anthracycline_SecMetBiosynth"/>
</dbReference>
<accession>A0A1H7GII6</accession>
<dbReference type="Pfam" id="PF00903">
    <property type="entry name" value="Glyoxalase"/>
    <property type="match status" value="1"/>
</dbReference>
<dbReference type="Proteomes" id="UP000198984">
    <property type="component" value="Unassembled WGS sequence"/>
</dbReference>
<dbReference type="RefSeq" id="WP_089906192.1">
    <property type="nucleotide sequence ID" value="NZ_FOBB01000001.1"/>
</dbReference>
<dbReference type="OrthoDB" id="9804235at2"/>
<gene>
    <name evidence="2" type="ORF">SAMN04488505_10183</name>
</gene>
<dbReference type="AlphaFoldDB" id="A0A1H7GII6"/>
<reference evidence="2 3" key="1">
    <citation type="submission" date="2016-10" db="EMBL/GenBank/DDBJ databases">
        <authorList>
            <person name="de Groot N.N."/>
        </authorList>
    </citation>
    <scope>NUCLEOTIDE SEQUENCE [LARGE SCALE GENOMIC DNA]</scope>
    <source>
        <strain evidence="2 3">DSM 21039</strain>
    </source>
</reference>
<dbReference type="PANTHER" id="PTHR33993:SF2">
    <property type="entry name" value="VOC DOMAIN-CONTAINING PROTEIN"/>
    <property type="match status" value="1"/>
</dbReference>
<protein>
    <recommendedName>
        <fullName evidence="1">VOC domain-containing protein</fullName>
    </recommendedName>
</protein>
<proteinExistence type="predicted"/>